<keyword evidence="2" id="KW-0732">Signal</keyword>
<dbReference type="AlphaFoldDB" id="A0A239IEB7"/>
<feature type="compositionally biased region" description="Basic and acidic residues" evidence="1">
    <location>
        <begin position="287"/>
        <end position="296"/>
    </location>
</feature>
<dbReference type="Proteomes" id="UP000198282">
    <property type="component" value="Unassembled WGS sequence"/>
</dbReference>
<evidence type="ECO:0000313" key="4">
    <source>
        <dbReference type="Proteomes" id="UP000198282"/>
    </source>
</evidence>
<gene>
    <name evidence="3" type="ORF">SAMN05216276_101996</name>
</gene>
<evidence type="ECO:0000313" key="3">
    <source>
        <dbReference type="EMBL" id="SNS91897.1"/>
    </source>
</evidence>
<feature type="chain" id="PRO_5012511995" evidence="2">
    <location>
        <begin position="32"/>
        <end position="307"/>
    </location>
</feature>
<protein>
    <submittedName>
        <fullName evidence="3">Uncharacterized protein</fullName>
    </submittedName>
</protein>
<name>A0A239IEB7_9ACTN</name>
<evidence type="ECO:0000256" key="2">
    <source>
        <dbReference type="SAM" id="SignalP"/>
    </source>
</evidence>
<evidence type="ECO:0000256" key="1">
    <source>
        <dbReference type="SAM" id="MobiDB-lite"/>
    </source>
</evidence>
<accession>A0A239IEB7</accession>
<keyword evidence="4" id="KW-1185">Reference proteome</keyword>
<dbReference type="EMBL" id="FZOD01000019">
    <property type="protein sequence ID" value="SNS91897.1"/>
    <property type="molecule type" value="Genomic_DNA"/>
</dbReference>
<feature type="region of interest" description="Disordered" evidence="1">
    <location>
        <begin position="133"/>
        <end position="307"/>
    </location>
</feature>
<organism evidence="3 4">
    <name type="scientific">Streptosporangium subroseum</name>
    <dbReference type="NCBI Taxonomy" id="106412"/>
    <lineage>
        <taxon>Bacteria</taxon>
        <taxon>Bacillati</taxon>
        <taxon>Actinomycetota</taxon>
        <taxon>Actinomycetes</taxon>
        <taxon>Streptosporangiales</taxon>
        <taxon>Streptosporangiaceae</taxon>
        <taxon>Streptosporangium</taxon>
    </lineage>
</organism>
<reference evidence="3 4" key="1">
    <citation type="submission" date="2017-06" db="EMBL/GenBank/DDBJ databases">
        <authorList>
            <person name="Kim H.J."/>
            <person name="Triplett B.A."/>
        </authorList>
    </citation>
    <scope>NUCLEOTIDE SEQUENCE [LARGE SCALE GENOMIC DNA]</scope>
    <source>
        <strain evidence="3 4">CGMCC 4.2132</strain>
    </source>
</reference>
<feature type="signal peptide" evidence="2">
    <location>
        <begin position="1"/>
        <end position="31"/>
    </location>
</feature>
<dbReference type="RefSeq" id="WP_089208943.1">
    <property type="nucleotide sequence ID" value="NZ_FZOD01000019.1"/>
</dbReference>
<dbReference type="OrthoDB" id="10018294at2"/>
<feature type="compositionally biased region" description="Low complexity" evidence="1">
    <location>
        <begin position="256"/>
        <end position="272"/>
    </location>
</feature>
<feature type="compositionally biased region" description="Polar residues" evidence="1">
    <location>
        <begin position="133"/>
        <end position="142"/>
    </location>
</feature>
<sequence>MSNASRNIRGILAVAALTASVSWTVTAPASAGVTPCQGRDVVNVVTPGYPGHPGYTAGVCDEIGVITTGETMTPAGDGTMTFAGAGAQRPVDRFARAAGLPGLSWASGAVSFTDAGDASFQSSPFGQPYTTGSPWVDTMSTTPDLPGLPGAPSGPGTGLDGSRFRVSRIHDLPGPNGAPTGDVPLPGPIPVEVGTGNPPGTGLPGASLSGTDLPGTPANPPGTNLPGTDLPAENLPGTDLPGADTNLPGTIQLEVPAAPEAPAGGATPQEGTEVTPLEGAAVAPQEGPERTSEHPVLDAVSTDLGLR</sequence>
<proteinExistence type="predicted"/>